<comment type="caution">
    <text evidence="3">The sequence shown here is derived from an EMBL/GenBank/DDBJ whole genome shotgun (WGS) entry which is preliminary data.</text>
</comment>
<reference evidence="3 4" key="1">
    <citation type="journal article" date="2020" name="IScience">
        <title>Genome Sequencing of the Endangered Kingdonia uniflora (Circaeasteraceae, Ranunculales) Reveals Potential Mechanisms of Evolutionary Specialization.</title>
        <authorList>
            <person name="Sun Y."/>
            <person name="Deng T."/>
            <person name="Zhang A."/>
            <person name="Moore M.J."/>
            <person name="Landis J.B."/>
            <person name="Lin N."/>
            <person name="Zhang H."/>
            <person name="Zhang X."/>
            <person name="Huang J."/>
            <person name="Zhang X."/>
            <person name="Sun H."/>
            <person name="Wang H."/>
        </authorList>
    </citation>
    <scope>NUCLEOTIDE SEQUENCE [LARGE SCALE GENOMIC DNA]</scope>
    <source>
        <strain evidence="3">TB1705</strain>
        <tissue evidence="3">Leaf</tissue>
    </source>
</reference>
<organism evidence="3 4">
    <name type="scientific">Kingdonia uniflora</name>
    <dbReference type="NCBI Taxonomy" id="39325"/>
    <lineage>
        <taxon>Eukaryota</taxon>
        <taxon>Viridiplantae</taxon>
        <taxon>Streptophyta</taxon>
        <taxon>Embryophyta</taxon>
        <taxon>Tracheophyta</taxon>
        <taxon>Spermatophyta</taxon>
        <taxon>Magnoliopsida</taxon>
        <taxon>Ranunculales</taxon>
        <taxon>Circaeasteraceae</taxon>
        <taxon>Kingdonia</taxon>
    </lineage>
</organism>
<dbReference type="OrthoDB" id="681218at2759"/>
<name>A0A7J7NA18_9MAGN</name>
<dbReference type="AlphaFoldDB" id="A0A7J7NA18"/>
<dbReference type="EMBL" id="JACGCM010000971">
    <property type="protein sequence ID" value="KAF6163728.1"/>
    <property type="molecule type" value="Genomic_DNA"/>
</dbReference>
<feature type="compositionally biased region" description="Polar residues" evidence="2">
    <location>
        <begin position="57"/>
        <end position="70"/>
    </location>
</feature>
<accession>A0A7J7NA18</accession>
<gene>
    <name evidence="3" type="ORF">GIB67_036188</name>
</gene>
<keyword evidence="4" id="KW-1185">Reference proteome</keyword>
<dbReference type="Proteomes" id="UP000541444">
    <property type="component" value="Unassembled WGS sequence"/>
</dbReference>
<feature type="region of interest" description="Disordered" evidence="2">
    <location>
        <begin position="36"/>
        <end position="71"/>
    </location>
</feature>
<keyword evidence="1" id="KW-0175">Coiled coil</keyword>
<proteinExistence type="predicted"/>
<evidence type="ECO:0000313" key="4">
    <source>
        <dbReference type="Proteomes" id="UP000541444"/>
    </source>
</evidence>
<sequence>MMECLRLRSVGFSFSNLRNMLLQKKGEKLVEDDIGQADDEQSDGDSDNDGLSDVDTNLANSKTPISSPQDATFKCPTPHGLLQSNDGFTVVQRKTKRNCNRRDYSKMAAKVATRHETPLKYLNGGTKQLTCVECPRKYASISSLKLPNGTTTDKMDLIHNAALGNYKTLLTTSPVSDDDVLLNCIPNLVTLSDNDMVLASPTLDEIHARIHSIPLDSAPRLGAKMGYLVSRSPTEDSMIVKPKQLVFDDDEDCNLNDTLMAARKADATEESKRTWFRGKKDGNIEERFSFMVEFNESKVENPEQVEESAIDVLETQEVVIGVSESIVAKLREEIKRLEKENKVQKDQLTTKDEEKERRQ</sequence>
<evidence type="ECO:0000256" key="1">
    <source>
        <dbReference type="SAM" id="Coils"/>
    </source>
</evidence>
<protein>
    <submittedName>
        <fullName evidence="3">Uncharacterized protein</fullName>
    </submittedName>
</protein>
<evidence type="ECO:0000256" key="2">
    <source>
        <dbReference type="SAM" id="MobiDB-lite"/>
    </source>
</evidence>
<evidence type="ECO:0000313" key="3">
    <source>
        <dbReference type="EMBL" id="KAF6163728.1"/>
    </source>
</evidence>
<feature type="compositionally biased region" description="Acidic residues" evidence="2">
    <location>
        <begin position="36"/>
        <end position="52"/>
    </location>
</feature>
<feature type="coiled-coil region" evidence="1">
    <location>
        <begin position="320"/>
        <end position="354"/>
    </location>
</feature>